<accession>A0A1Y3GBZ8</accession>
<dbReference type="Gene3D" id="2.30.30.140">
    <property type="match status" value="1"/>
</dbReference>
<gene>
    <name evidence="2" type="ORF">AMET1_0590</name>
</gene>
<protein>
    <submittedName>
        <fullName evidence="2">Hydrogenase maturation factor HypC</fullName>
    </submittedName>
</protein>
<evidence type="ECO:0000256" key="1">
    <source>
        <dbReference type="ARBA" id="ARBA00006018"/>
    </source>
</evidence>
<reference evidence="2 3" key="1">
    <citation type="submission" date="2016-12" db="EMBL/GenBank/DDBJ databases">
        <title>Discovery of methanogenic haloarchaea.</title>
        <authorList>
            <person name="Sorokin D.Y."/>
            <person name="Makarova K.S."/>
            <person name="Abbas B."/>
            <person name="Ferrer M."/>
            <person name="Golyshin P.N."/>
        </authorList>
    </citation>
    <scope>NUCLEOTIDE SEQUENCE [LARGE SCALE GENOMIC DNA]</scope>
    <source>
        <strain evidence="2">AMET1</strain>
    </source>
</reference>
<dbReference type="GO" id="GO:0051604">
    <property type="term" value="P:protein maturation"/>
    <property type="evidence" value="ECO:0007669"/>
    <property type="project" value="TreeGrafter"/>
</dbReference>
<dbReference type="NCBIfam" id="TIGR00074">
    <property type="entry name" value="hypC_hupF"/>
    <property type="match status" value="1"/>
</dbReference>
<dbReference type="RefSeq" id="WP_086636993.1">
    <property type="nucleotide sequence ID" value="NZ_MRZU01000003.1"/>
</dbReference>
<dbReference type="InterPro" id="IPR001109">
    <property type="entry name" value="Hydrogenase_HupF/HypC"/>
</dbReference>
<dbReference type="Pfam" id="PF01455">
    <property type="entry name" value="HupF_HypC"/>
    <property type="match status" value="1"/>
</dbReference>
<organism evidence="2 3">
    <name type="scientific">Methanonatronarchaeum thermophilum</name>
    <dbReference type="NCBI Taxonomy" id="1927129"/>
    <lineage>
        <taxon>Archaea</taxon>
        <taxon>Methanobacteriati</taxon>
        <taxon>Methanobacteriota</taxon>
        <taxon>Methanonatronarchaeia</taxon>
        <taxon>Methanonatronarchaeales</taxon>
        <taxon>Methanonatronarchaeaceae</taxon>
        <taxon>Methanonatronarchaeum</taxon>
    </lineage>
</organism>
<dbReference type="PANTHER" id="PTHR35177">
    <property type="entry name" value="HYDROGENASE MATURATION FACTOR HYBG"/>
    <property type="match status" value="1"/>
</dbReference>
<evidence type="ECO:0000313" key="2">
    <source>
        <dbReference type="EMBL" id="OUJ18939.1"/>
    </source>
</evidence>
<dbReference type="AlphaFoldDB" id="A0A1Y3GBZ8"/>
<comment type="caution">
    <text evidence="2">The sequence shown here is derived from an EMBL/GenBank/DDBJ whole genome shotgun (WGS) entry which is preliminary data.</text>
</comment>
<dbReference type="GO" id="GO:1902670">
    <property type="term" value="F:carbon dioxide binding"/>
    <property type="evidence" value="ECO:0007669"/>
    <property type="project" value="TreeGrafter"/>
</dbReference>
<dbReference type="OrthoDB" id="43695at2157"/>
<dbReference type="FunFam" id="2.30.30.140:FF:000022">
    <property type="entry name" value="Hydrogenase assembly chaperone HybG"/>
    <property type="match status" value="1"/>
</dbReference>
<evidence type="ECO:0000313" key="3">
    <source>
        <dbReference type="Proteomes" id="UP000195137"/>
    </source>
</evidence>
<dbReference type="InterPro" id="IPR019812">
    <property type="entry name" value="Hydgase_assmbl_chp_CS"/>
</dbReference>
<dbReference type="PANTHER" id="PTHR35177:SF2">
    <property type="entry name" value="HYDROGENASE MATURATION FACTOR HYBG"/>
    <property type="match status" value="1"/>
</dbReference>
<dbReference type="GO" id="GO:0005506">
    <property type="term" value="F:iron ion binding"/>
    <property type="evidence" value="ECO:0007669"/>
    <property type="project" value="TreeGrafter"/>
</dbReference>
<sequence>MCIAVPGKVVEIDGNEATVEFEGVERTVRIDFLDDVEVGDYVLNHVGQAIQVLPEEEAEERLKLFREYLDSYEEAAEQK</sequence>
<name>A0A1Y3GBZ8_9EURY</name>
<dbReference type="EMBL" id="MRZU01000003">
    <property type="protein sequence ID" value="OUJ18939.1"/>
    <property type="molecule type" value="Genomic_DNA"/>
</dbReference>
<dbReference type="PRINTS" id="PR00445">
    <property type="entry name" value="HUPFHYPC"/>
</dbReference>
<dbReference type="Proteomes" id="UP000195137">
    <property type="component" value="Unassembled WGS sequence"/>
</dbReference>
<proteinExistence type="inferred from homology"/>
<dbReference type="PROSITE" id="PS01097">
    <property type="entry name" value="HUPF_HYPC"/>
    <property type="match status" value="1"/>
</dbReference>
<comment type="similarity">
    <text evidence="1">Belongs to the HupF/HypC family.</text>
</comment>
<keyword evidence="3" id="KW-1185">Reference proteome</keyword>
<dbReference type="SUPFAM" id="SSF159127">
    <property type="entry name" value="HupF/HypC-like"/>
    <property type="match status" value="1"/>
</dbReference>